<sequence>VAALGGAAWFLQPLWRPLLGAAPAPALAETRPAPAPEPARSLMPAPALPGVAGPVVLVPPATRVTNGATATITRLHVSPAGEAPGGEDWLGAAQITPGNAVLVRAPPGRGCLFDLRAVYVDGATEDRPGTDLCAVSELRFEGGKTASAAPRR</sequence>
<evidence type="ECO:0000313" key="1">
    <source>
        <dbReference type="EMBL" id="MBP0466308.1"/>
    </source>
</evidence>
<evidence type="ECO:0000313" key="2">
    <source>
        <dbReference type="Proteomes" id="UP000680815"/>
    </source>
</evidence>
<dbReference type="Proteomes" id="UP000680815">
    <property type="component" value="Unassembled WGS sequence"/>
</dbReference>
<keyword evidence="2" id="KW-1185">Reference proteome</keyword>
<accession>A0ABS4AY57</accession>
<feature type="non-terminal residue" evidence="1">
    <location>
        <position position="1"/>
    </location>
</feature>
<gene>
    <name evidence="1" type="ORF">J5Y09_20440</name>
</gene>
<protein>
    <submittedName>
        <fullName evidence="1">Uncharacterized protein</fullName>
    </submittedName>
</protein>
<proteinExistence type="predicted"/>
<reference evidence="1 2" key="1">
    <citation type="submission" date="2021-03" db="EMBL/GenBank/DDBJ databases">
        <authorList>
            <person name="So Y."/>
        </authorList>
    </citation>
    <scope>NUCLEOTIDE SEQUENCE [LARGE SCALE GENOMIC DNA]</scope>
    <source>
        <strain evidence="1 2">PWR1</strain>
    </source>
</reference>
<name>A0ABS4AY57_9PROT</name>
<dbReference type="EMBL" id="JAGIYZ010000026">
    <property type="protein sequence ID" value="MBP0466308.1"/>
    <property type="molecule type" value="Genomic_DNA"/>
</dbReference>
<comment type="caution">
    <text evidence="1">The sequence shown here is derived from an EMBL/GenBank/DDBJ whole genome shotgun (WGS) entry which is preliminary data.</text>
</comment>
<organism evidence="1 2">
    <name type="scientific">Roseomonas nitratireducens</name>
    <dbReference type="NCBI Taxonomy" id="2820810"/>
    <lineage>
        <taxon>Bacteria</taxon>
        <taxon>Pseudomonadati</taxon>
        <taxon>Pseudomonadota</taxon>
        <taxon>Alphaproteobacteria</taxon>
        <taxon>Acetobacterales</taxon>
        <taxon>Roseomonadaceae</taxon>
        <taxon>Roseomonas</taxon>
    </lineage>
</organism>